<gene>
    <name evidence="2" type="ORF">AB3G34_06710</name>
</gene>
<dbReference type="PROSITE" id="PS51257">
    <property type="entry name" value="PROKAR_LIPOPROTEIN"/>
    <property type="match status" value="1"/>
</dbReference>
<sequence>MRKSLLLLAFIIIFSACGVKQTRNLLTSGNYDDAIDNSISNLRSNKDKKGKQDYIYILEEAFAKAKERDLNTLNLLNQDANSSNLEKIYTTYIGLNIRQEKIKPLLPLKFIPQGKNARFPFDNYNTQIVESKNALSQYLYGNSKKLLASNSKIDFRQAYDDLVYLNQINPNFKDVLKLIEDAQFKGTDFVHVFLRNETNMVIPIILQNELLDFSTYGMNDKWTVYHNNKQNGINYNYGLIMNFREINISPEQIKEKEFFNEKQIKDGFKTVVDRNGKIVKDSLGNPIKVDNFKAIKIRIYEFNQFKACQITAKVDYVNLKTNQLLESFPIASEFIFENRYATYKGDKRAADIDYYNYFDRRPLPFPSNEQMVYHTGEDLKEKLKAIITQNKFRK</sequence>
<feature type="signal peptide" evidence="1">
    <location>
        <begin position="1"/>
        <end position="18"/>
    </location>
</feature>
<protein>
    <recommendedName>
        <fullName evidence="3">Lipoprotein</fullName>
    </recommendedName>
</protein>
<evidence type="ECO:0000313" key="2">
    <source>
        <dbReference type="EMBL" id="XDU96804.1"/>
    </source>
</evidence>
<evidence type="ECO:0000256" key="1">
    <source>
        <dbReference type="SAM" id="SignalP"/>
    </source>
</evidence>
<accession>A0AB39W5W8</accession>
<evidence type="ECO:0008006" key="3">
    <source>
        <dbReference type="Google" id="ProtNLM"/>
    </source>
</evidence>
<proteinExistence type="predicted"/>
<dbReference type="EMBL" id="CP165625">
    <property type="protein sequence ID" value="XDU96804.1"/>
    <property type="molecule type" value="Genomic_DNA"/>
</dbReference>
<dbReference type="AlphaFoldDB" id="A0AB39W5W8"/>
<name>A0AB39W5W8_9FLAO</name>
<feature type="chain" id="PRO_5044249415" description="Lipoprotein" evidence="1">
    <location>
        <begin position="19"/>
        <end position="394"/>
    </location>
</feature>
<organism evidence="2">
    <name type="scientific">Flavobacterium sp. WC2409</name>
    <dbReference type="NCBI Taxonomy" id="3234139"/>
    <lineage>
        <taxon>Bacteria</taxon>
        <taxon>Pseudomonadati</taxon>
        <taxon>Bacteroidota</taxon>
        <taxon>Flavobacteriia</taxon>
        <taxon>Flavobacteriales</taxon>
        <taxon>Flavobacteriaceae</taxon>
        <taxon>Flavobacterium</taxon>
    </lineage>
</organism>
<keyword evidence="1" id="KW-0732">Signal</keyword>
<dbReference type="RefSeq" id="WP_369753867.1">
    <property type="nucleotide sequence ID" value="NZ_CP165625.1"/>
</dbReference>
<reference evidence="2" key="1">
    <citation type="submission" date="2024-07" db="EMBL/GenBank/DDBJ databases">
        <authorList>
            <person name="Biller S.J."/>
        </authorList>
    </citation>
    <scope>NUCLEOTIDE SEQUENCE</scope>
    <source>
        <strain evidence="2">WC2409</strain>
    </source>
</reference>